<evidence type="ECO:0000259" key="1">
    <source>
        <dbReference type="Pfam" id="PF09836"/>
    </source>
</evidence>
<evidence type="ECO:0000313" key="4">
    <source>
        <dbReference type="Proteomes" id="UP000051802"/>
    </source>
</evidence>
<dbReference type="Proteomes" id="UP000051802">
    <property type="component" value="Unassembled WGS sequence"/>
</dbReference>
<proteinExistence type="predicted"/>
<reference evidence="3 4" key="1">
    <citation type="submission" date="2015-10" db="EMBL/GenBank/DDBJ databases">
        <title>Genome sequencing and analysis of members of genus Stenotrophomonas.</title>
        <authorList>
            <person name="Patil P.P."/>
            <person name="Midha S."/>
            <person name="Patil P.B."/>
        </authorList>
    </citation>
    <scope>NUCLEOTIDE SEQUENCE [LARGE SCALE GENOMIC DNA]</scope>
    <source>
        <strain evidence="3 4">JCM 16536</strain>
    </source>
</reference>
<feature type="domain" description="Putative DNA-binding" evidence="1">
    <location>
        <begin position="7"/>
        <end position="92"/>
    </location>
</feature>
<protein>
    <submittedName>
        <fullName evidence="3">Uncharacterized protein</fullName>
    </submittedName>
</protein>
<dbReference type="InterPro" id="IPR044922">
    <property type="entry name" value="DUF2063_N_sf"/>
</dbReference>
<comment type="caution">
    <text evidence="3">The sequence shown here is derived from an EMBL/GenBank/DDBJ whole genome shotgun (WGS) entry which is preliminary data.</text>
</comment>
<dbReference type="STRING" id="676599.ARC20_07285"/>
<evidence type="ECO:0000313" key="3">
    <source>
        <dbReference type="EMBL" id="KRG45848.1"/>
    </source>
</evidence>
<dbReference type="RefSeq" id="WP_057645897.1">
    <property type="nucleotide sequence ID" value="NZ_LLXU01000060.1"/>
</dbReference>
<name>A0A0R0AYE0_9GAMM</name>
<accession>A0A0R0AYE0</accession>
<dbReference type="Pfam" id="PF09836">
    <property type="entry name" value="DUF2063"/>
    <property type="match status" value="1"/>
</dbReference>
<sequence>MSALREQQLAFAAYLRDPAAHAPPDGFTPASAALYRQLFRRNVGQLLAANFPVMRATLAAAEWETLADAFCRVHRARTPVFPRFGAEFVAFLETHALPDAPPWLAALARHEWTEQSLRIDDTPLPAHDPQGDLLAGIPVCSPWLRLESYRWPVHRIGPAFQPTDALPAPLWLLARREADGTVRFSELGEWTARLLQLLAAPGKASGAERLARLAREAGAEGDAAVMAEARALLQRLHAQASVLGTRIAT</sequence>
<dbReference type="Gene3D" id="1.10.150.690">
    <property type="entry name" value="DUF2063"/>
    <property type="match status" value="1"/>
</dbReference>
<keyword evidence="4" id="KW-1185">Reference proteome</keyword>
<dbReference type="AlphaFoldDB" id="A0A0R0AYE0"/>
<dbReference type="EMBL" id="LLXU01000060">
    <property type="protein sequence ID" value="KRG45848.1"/>
    <property type="molecule type" value="Genomic_DNA"/>
</dbReference>
<feature type="domain" description="NGO1945-like C-terminal" evidence="2">
    <location>
        <begin position="141"/>
        <end position="237"/>
    </location>
</feature>
<dbReference type="Pfam" id="PF22106">
    <property type="entry name" value="NGO1945_C"/>
    <property type="match status" value="1"/>
</dbReference>
<gene>
    <name evidence="3" type="ORF">ARC20_07285</name>
</gene>
<dbReference type="OrthoDB" id="4146344at2"/>
<dbReference type="Gene3D" id="3.90.930.50">
    <property type="match status" value="1"/>
</dbReference>
<evidence type="ECO:0000259" key="2">
    <source>
        <dbReference type="Pfam" id="PF22106"/>
    </source>
</evidence>
<dbReference type="InterPro" id="IPR018640">
    <property type="entry name" value="DUF2063"/>
</dbReference>
<organism evidence="3 4">
    <name type="scientific">Stenotrophomonas panacihumi</name>
    <dbReference type="NCBI Taxonomy" id="676599"/>
    <lineage>
        <taxon>Bacteria</taxon>
        <taxon>Pseudomonadati</taxon>
        <taxon>Pseudomonadota</taxon>
        <taxon>Gammaproteobacteria</taxon>
        <taxon>Lysobacterales</taxon>
        <taxon>Lysobacteraceae</taxon>
        <taxon>Stenotrophomonas</taxon>
    </lineage>
</organism>
<dbReference type="InterPro" id="IPR054098">
    <property type="entry name" value="NGO1945-like_C"/>
</dbReference>